<organism evidence="2 3">
    <name type="scientific">Thermus thermophilus</name>
    <dbReference type="NCBI Taxonomy" id="274"/>
    <lineage>
        <taxon>Bacteria</taxon>
        <taxon>Thermotogati</taxon>
        <taxon>Deinococcota</taxon>
        <taxon>Deinococci</taxon>
        <taxon>Thermales</taxon>
        <taxon>Thermaceae</taxon>
        <taxon>Thermus</taxon>
    </lineage>
</organism>
<protein>
    <submittedName>
        <fullName evidence="2">Uncharacterized protein</fullName>
    </submittedName>
</protein>
<evidence type="ECO:0000313" key="2">
    <source>
        <dbReference type="EMBL" id="BCZ86800.1"/>
    </source>
</evidence>
<accession>A0AAD1NY87</accession>
<gene>
    <name evidence="2" type="ORF">TthAA11_09820</name>
</gene>
<dbReference type="Proteomes" id="UP000825379">
    <property type="component" value="Chromosome"/>
</dbReference>
<dbReference type="EMBL" id="AP024926">
    <property type="protein sequence ID" value="BCZ86800.1"/>
    <property type="molecule type" value="Genomic_DNA"/>
</dbReference>
<feature type="region of interest" description="Disordered" evidence="1">
    <location>
        <begin position="1"/>
        <end position="27"/>
    </location>
</feature>
<name>A0AAD1NY87_THETH</name>
<reference evidence="2" key="1">
    <citation type="submission" date="2021-07" db="EMBL/GenBank/DDBJ databases">
        <title>Complete genome sequences of four Thermus thermophilus strains isolated from Arima Hot Spring in Japan.</title>
        <authorList>
            <person name="Tomariguchi N."/>
            <person name="Ueno Y."/>
            <person name="Miyazaki K."/>
        </authorList>
    </citation>
    <scope>NUCLEOTIDE SEQUENCE</scope>
    <source>
        <strain evidence="2">AA1-1</strain>
    </source>
</reference>
<evidence type="ECO:0000256" key="1">
    <source>
        <dbReference type="SAM" id="MobiDB-lite"/>
    </source>
</evidence>
<proteinExistence type="predicted"/>
<evidence type="ECO:0000313" key="3">
    <source>
        <dbReference type="Proteomes" id="UP000825379"/>
    </source>
</evidence>
<sequence>MRTPAWPGKGGPESQPPATLPELKADEAKKGEYTEYRRWYLRLKRAE</sequence>
<dbReference type="AlphaFoldDB" id="A0AAD1NY87"/>
<dbReference type="RefSeq" id="WP_223969079.1">
    <property type="nucleotide sequence ID" value="NZ_AP024926.1"/>
</dbReference>